<feature type="region of interest" description="Disordered" evidence="1">
    <location>
        <begin position="1"/>
        <end position="51"/>
    </location>
</feature>
<feature type="region of interest" description="Disordered" evidence="1">
    <location>
        <begin position="64"/>
        <end position="148"/>
    </location>
</feature>
<evidence type="ECO:0000313" key="2">
    <source>
        <dbReference type="EMBL" id="VTJ67924.1"/>
    </source>
</evidence>
<dbReference type="Proteomes" id="UP000335636">
    <property type="component" value="Unassembled WGS sequence"/>
</dbReference>
<comment type="caution">
    <text evidence="2">The sequence shown here is derived from an EMBL/GenBank/DDBJ whole genome shotgun (WGS) entry which is preliminary data.</text>
</comment>
<gene>
    <name evidence="2" type="ORF">MONAX_5E022132</name>
</gene>
<evidence type="ECO:0000313" key="3">
    <source>
        <dbReference type="Proteomes" id="UP000335636"/>
    </source>
</evidence>
<accession>A0A5E4BDV6</accession>
<dbReference type="EMBL" id="CABDUW010000401">
    <property type="protein sequence ID" value="VTJ67924.1"/>
    <property type="molecule type" value="Genomic_DNA"/>
</dbReference>
<dbReference type="AlphaFoldDB" id="A0A5E4BDV6"/>
<sequence length="219" mass="23114">MPRGGPAPSGRGGRPGSYRGGAAAPTRPAPFSTGSRPASFRPARAAPGTVRDSVYAEALLRPVAARPGPKLPAADPPATSLPSQPHEASGRVRPRRSRRRQGDPVRPHRRGEARAAAGSRGLRRRGPRPPVASADYASRRPPRRLRGSCEGRRRVVRGPATGAAGGAYSCAPFSLRLGDQMRLTSGRGEGPAQRSVCRWCVWRVRMGSADLGSRPCAAL</sequence>
<feature type="compositionally biased region" description="Gly residues" evidence="1">
    <location>
        <begin position="10"/>
        <end position="19"/>
    </location>
</feature>
<protein>
    <submittedName>
        <fullName evidence="2">Uncharacterized protein</fullName>
    </submittedName>
</protein>
<organism evidence="2 3">
    <name type="scientific">Marmota monax</name>
    <name type="common">Woodchuck</name>
    <dbReference type="NCBI Taxonomy" id="9995"/>
    <lineage>
        <taxon>Eukaryota</taxon>
        <taxon>Metazoa</taxon>
        <taxon>Chordata</taxon>
        <taxon>Craniata</taxon>
        <taxon>Vertebrata</taxon>
        <taxon>Euteleostomi</taxon>
        <taxon>Mammalia</taxon>
        <taxon>Eutheria</taxon>
        <taxon>Euarchontoglires</taxon>
        <taxon>Glires</taxon>
        <taxon>Rodentia</taxon>
        <taxon>Sciuromorpha</taxon>
        <taxon>Sciuridae</taxon>
        <taxon>Xerinae</taxon>
        <taxon>Marmotini</taxon>
        <taxon>Marmota</taxon>
    </lineage>
</organism>
<reference evidence="2" key="1">
    <citation type="submission" date="2019-04" db="EMBL/GenBank/DDBJ databases">
        <authorList>
            <person name="Alioto T."/>
            <person name="Alioto T."/>
        </authorList>
    </citation>
    <scope>NUCLEOTIDE SEQUENCE [LARGE SCALE GENOMIC DNA]</scope>
</reference>
<keyword evidence="3" id="KW-1185">Reference proteome</keyword>
<feature type="compositionally biased region" description="Low complexity" evidence="1">
    <location>
        <begin position="20"/>
        <end position="47"/>
    </location>
</feature>
<evidence type="ECO:0000256" key="1">
    <source>
        <dbReference type="SAM" id="MobiDB-lite"/>
    </source>
</evidence>
<feature type="compositionally biased region" description="Basic and acidic residues" evidence="1">
    <location>
        <begin position="100"/>
        <end position="113"/>
    </location>
</feature>
<proteinExistence type="predicted"/>
<name>A0A5E4BDV6_MARMO</name>